<dbReference type="PRINTS" id="PR00326">
    <property type="entry name" value="GTP1OBG"/>
</dbReference>
<dbReference type="FunFam" id="3.30.300.20:FF:000003">
    <property type="entry name" value="GTPase Era"/>
    <property type="match status" value="1"/>
</dbReference>
<dbReference type="RefSeq" id="WP_068723393.1">
    <property type="nucleotide sequence ID" value="NZ_LSKU01000001.1"/>
</dbReference>
<dbReference type="PROSITE" id="PS51713">
    <property type="entry name" value="G_ERA"/>
    <property type="match status" value="1"/>
</dbReference>
<keyword evidence="8" id="KW-0699">rRNA-binding</keyword>
<dbReference type="GO" id="GO:0043024">
    <property type="term" value="F:ribosomal small subunit binding"/>
    <property type="evidence" value="ECO:0007669"/>
    <property type="project" value="TreeGrafter"/>
</dbReference>
<keyword evidence="8" id="KW-1003">Cell membrane</keyword>
<accession>A0A135L2R1</accession>
<gene>
    <name evidence="8 13" type="primary">era</name>
    <name evidence="13" type="ORF">U473_03510</name>
</gene>
<dbReference type="SUPFAM" id="SSF54814">
    <property type="entry name" value="Prokaryotic type KH domain (KH-domain type II)"/>
    <property type="match status" value="1"/>
</dbReference>
<feature type="binding site" evidence="8">
    <location>
        <begin position="17"/>
        <end position="24"/>
    </location>
    <ligand>
        <name>GTP</name>
        <dbReference type="ChEBI" id="CHEBI:37565"/>
    </ligand>
</feature>
<dbReference type="InterPro" id="IPR005225">
    <property type="entry name" value="Small_GTP-bd"/>
</dbReference>
<feature type="binding site" evidence="8">
    <location>
        <begin position="64"/>
        <end position="68"/>
    </location>
    <ligand>
        <name>GTP</name>
        <dbReference type="ChEBI" id="CHEBI:37565"/>
    </ligand>
</feature>
<organism evidence="13 14">
    <name type="scientific">Tepidibacillus decaturensis</name>
    <dbReference type="NCBI Taxonomy" id="1413211"/>
    <lineage>
        <taxon>Bacteria</taxon>
        <taxon>Bacillati</taxon>
        <taxon>Bacillota</taxon>
        <taxon>Bacilli</taxon>
        <taxon>Bacillales</taxon>
        <taxon>Bacillaceae</taxon>
        <taxon>Tepidibacillus</taxon>
    </lineage>
</organism>
<dbReference type="PANTHER" id="PTHR42698">
    <property type="entry name" value="GTPASE ERA"/>
    <property type="match status" value="1"/>
</dbReference>
<dbReference type="GO" id="GO:0070181">
    <property type="term" value="F:small ribosomal subunit rRNA binding"/>
    <property type="evidence" value="ECO:0007669"/>
    <property type="project" value="UniProtKB-UniRule"/>
</dbReference>
<evidence type="ECO:0000256" key="1">
    <source>
        <dbReference type="ARBA" id="ARBA00007921"/>
    </source>
</evidence>
<proteinExistence type="inferred from homology"/>
<protein>
    <recommendedName>
        <fullName evidence="2 8">GTPase Era</fullName>
    </recommendedName>
</protein>
<dbReference type="STRING" id="1413211.U473_03510"/>
<comment type="similarity">
    <text evidence="1 8 9 10">Belongs to the TRAFAC class TrmE-Era-EngA-EngB-Septin-like GTPase superfamily. Era GTPase family.</text>
</comment>
<comment type="subunit">
    <text evidence="8">Monomer.</text>
</comment>
<evidence type="ECO:0000256" key="8">
    <source>
        <dbReference type="HAMAP-Rule" id="MF_00367"/>
    </source>
</evidence>
<dbReference type="EMBL" id="LSKU01000001">
    <property type="protein sequence ID" value="KXG43189.1"/>
    <property type="molecule type" value="Genomic_DNA"/>
</dbReference>
<evidence type="ECO:0000313" key="13">
    <source>
        <dbReference type="EMBL" id="KXG43189.1"/>
    </source>
</evidence>
<comment type="subcellular location">
    <subcellularLocation>
        <location evidence="8">Cytoplasm</location>
    </subcellularLocation>
    <subcellularLocation>
        <location evidence="8">Cell membrane</location>
        <topology evidence="8">Peripheral membrane protein</topology>
    </subcellularLocation>
</comment>
<dbReference type="Pfam" id="PF07650">
    <property type="entry name" value="KH_2"/>
    <property type="match status" value="1"/>
</dbReference>
<dbReference type="GO" id="GO:0005829">
    <property type="term" value="C:cytosol"/>
    <property type="evidence" value="ECO:0007669"/>
    <property type="project" value="TreeGrafter"/>
</dbReference>
<evidence type="ECO:0000256" key="9">
    <source>
        <dbReference type="PROSITE-ProRule" id="PRU01050"/>
    </source>
</evidence>
<evidence type="ECO:0000256" key="5">
    <source>
        <dbReference type="ARBA" id="ARBA00022884"/>
    </source>
</evidence>
<dbReference type="InterPro" id="IPR004044">
    <property type="entry name" value="KH_dom_type_2"/>
</dbReference>
<dbReference type="HAMAP" id="MF_00367">
    <property type="entry name" value="GTPase_Era"/>
    <property type="match status" value="1"/>
</dbReference>
<evidence type="ECO:0000259" key="11">
    <source>
        <dbReference type="PROSITE" id="PS50823"/>
    </source>
</evidence>
<dbReference type="OrthoDB" id="9805918at2"/>
<dbReference type="GO" id="GO:0000028">
    <property type="term" value="P:ribosomal small subunit assembly"/>
    <property type="evidence" value="ECO:0007669"/>
    <property type="project" value="TreeGrafter"/>
</dbReference>
<evidence type="ECO:0000256" key="2">
    <source>
        <dbReference type="ARBA" id="ARBA00020484"/>
    </source>
</evidence>
<dbReference type="Gene3D" id="3.40.50.300">
    <property type="entry name" value="P-loop containing nucleotide triphosphate hydrolases"/>
    <property type="match status" value="1"/>
</dbReference>
<evidence type="ECO:0000256" key="3">
    <source>
        <dbReference type="ARBA" id="ARBA00022517"/>
    </source>
</evidence>
<dbReference type="NCBIfam" id="TIGR00436">
    <property type="entry name" value="era"/>
    <property type="match status" value="1"/>
</dbReference>
<keyword evidence="5 8" id="KW-0694">RNA-binding</keyword>
<dbReference type="InterPro" id="IPR027417">
    <property type="entry name" value="P-loop_NTPase"/>
</dbReference>
<dbReference type="NCBIfam" id="NF000908">
    <property type="entry name" value="PRK00089.1"/>
    <property type="match status" value="1"/>
</dbReference>
<feature type="region of interest" description="G1" evidence="9">
    <location>
        <begin position="17"/>
        <end position="24"/>
    </location>
</feature>
<sequence>MNQESKQIKSGFVAIIGRPNVGKSTLLNEVIGQKVAIMSDKPQTTRNKIRAVFTNEQGQIVFIDTPGVHKPKTKLGQYMMNITLTSLQEVDLILYLIDVTNKFGLGEQFILEQLKEVRSTPVFLILNKIDLVTPEQLLPIIEQYRSLFDFKEVIPISALKGNNVKTLLSEIFEELPEGPYYFPPDQVVESPERFIVAELIREKILHLTREEVPHSIAVVVESMKPGEENPNTVVIQAVIYTERPSQKAIIIGKSGSMLKEIGKKAREDIERLLGTKTFIELWVKVKEDWKNRDYLLKDFGYFEEND</sequence>
<comment type="caution">
    <text evidence="13">The sequence shown here is derived from an EMBL/GenBank/DDBJ whole genome shotgun (WGS) entry which is preliminary data.</text>
</comment>
<dbReference type="AlphaFoldDB" id="A0A135L2R1"/>
<dbReference type="Proteomes" id="UP000070352">
    <property type="component" value="Unassembled WGS sequence"/>
</dbReference>
<keyword evidence="8" id="KW-0963">Cytoplasm</keyword>
<feature type="region of interest" description="G5" evidence="9">
    <location>
        <begin position="156"/>
        <end position="158"/>
    </location>
</feature>
<dbReference type="CDD" id="cd22534">
    <property type="entry name" value="KH-II_Era"/>
    <property type="match status" value="1"/>
</dbReference>
<feature type="region of interest" description="G3" evidence="9">
    <location>
        <begin position="64"/>
        <end position="67"/>
    </location>
</feature>
<feature type="domain" description="KH type-2" evidence="11">
    <location>
        <begin position="208"/>
        <end position="287"/>
    </location>
</feature>
<keyword evidence="7 8" id="KW-0472">Membrane</keyword>
<evidence type="ECO:0000256" key="7">
    <source>
        <dbReference type="ARBA" id="ARBA00023136"/>
    </source>
</evidence>
<dbReference type="GO" id="GO:0005886">
    <property type="term" value="C:plasma membrane"/>
    <property type="evidence" value="ECO:0007669"/>
    <property type="project" value="UniProtKB-SubCell"/>
</dbReference>
<dbReference type="InterPro" id="IPR030388">
    <property type="entry name" value="G_ERA_dom"/>
</dbReference>
<evidence type="ECO:0000256" key="4">
    <source>
        <dbReference type="ARBA" id="ARBA00022741"/>
    </source>
</evidence>
<name>A0A135L2R1_9BACI</name>
<evidence type="ECO:0000256" key="6">
    <source>
        <dbReference type="ARBA" id="ARBA00023134"/>
    </source>
</evidence>
<dbReference type="PANTHER" id="PTHR42698:SF1">
    <property type="entry name" value="GTPASE ERA, MITOCHONDRIAL"/>
    <property type="match status" value="1"/>
</dbReference>
<dbReference type="SUPFAM" id="SSF52540">
    <property type="entry name" value="P-loop containing nucleoside triphosphate hydrolases"/>
    <property type="match status" value="1"/>
</dbReference>
<comment type="function">
    <text evidence="8">An essential GTPase that binds both GDP and GTP, with rapid nucleotide exchange. Plays a role in 16S rRNA processing and 30S ribosomal subunit biogenesis and possibly also in cell cycle regulation and energy metabolism.</text>
</comment>
<dbReference type="FunFam" id="3.40.50.300:FF:000094">
    <property type="entry name" value="GTPase Era"/>
    <property type="match status" value="1"/>
</dbReference>
<dbReference type="PROSITE" id="PS50823">
    <property type="entry name" value="KH_TYPE_2"/>
    <property type="match status" value="1"/>
</dbReference>
<reference evidence="13 14" key="1">
    <citation type="submission" date="2016-02" db="EMBL/GenBank/DDBJ databases">
        <title>Draft Genome for Tepidibacillus decaturensis nov. sp. Strain Z9, an Anaerobic, Moderately Thermophilic and Heterotrophic Bacterium from Deep Subsurface of the Illinois Basin, USA.</title>
        <authorList>
            <person name="Dong Y."/>
            <person name="Chang J.Y."/>
            <person name="Sanford R."/>
            <person name="Fouke B.W."/>
        </authorList>
    </citation>
    <scope>NUCLEOTIDE SEQUENCE [LARGE SCALE GENOMIC DNA]</scope>
    <source>
        <strain evidence="13 14">Z9</strain>
    </source>
</reference>
<dbReference type="CDD" id="cd04163">
    <property type="entry name" value="Era"/>
    <property type="match status" value="1"/>
</dbReference>
<dbReference type="InterPro" id="IPR006073">
    <property type="entry name" value="GTP-bd"/>
</dbReference>
<dbReference type="InterPro" id="IPR005662">
    <property type="entry name" value="GTPase_Era-like"/>
</dbReference>
<feature type="region of interest" description="G4" evidence="9">
    <location>
        <begin position="127"/>
        <end position="130"/>
    </location>
</feature>
<keyword evidence="3 8" id="KW-0690">Ribosome biogenesis</keyword>
<feature type="region of interest" description="G2" evidence="9">
    <location>
        <begin position="43"/>
        <end position="47"/>
    </location>
</feature>
<evidence type="ECO:0000313" key="14">
    <source>
        <dbReference type="Proteomes" id="UP000070352"/>
    </source>
</evidence>
<dbReference type="NCBIfam" id="TIGR00231">
    <property type="entry name" value="small_GTP"/>
    <property type="match status" value="1"/>
</dbReference>
<feature type="binding site" evidence="8">
    <location>
        <begin position="127"/>
        <end position="130"/>
    </location>
    <ligand>
        <name>GTP</name>
        <dbReference type="ChEBI" id="CHEBI:37565"/>
    </ligand>
</feature>
<feature type="domain" description="Era-type G" evidence="12">
    <location>
        <begin position="9"/>
        <end position="177"/>
    </location>
</feature>
<keyword evidence="14" id="KW-1185">Reference proteome</keyword>
<dbReference type="Pfam" id="PF01926">
    <property type="entry name" value="MMR_HSR1"/>
    <property type="match status" value="1"/>
</dbReference>
<keyword evidence="4 8" id="KW-0547">Nucleotide-binding</keyword>
<evidence type="ECO:0000259" key="12">
    <source>
        <dbReference type="PROSITE" id="PS51713"/>
    </source>
</evidence>
<keyword evidence="6 8" id="KW-0342">GTP-binding</keyword>
<dbReference type="Gene3D" id="3.30.300.20">
    <property type="match status" value="1"/>
</dbReference>
<dbReference type="InterPro" id="IPR009019">
    <property type="entry name" value="KH_sf_prok-type"/>
</dbReference>
<evidence type="ECO:0000256" key="10">
    <source>
        <dbReference type="RuleBase" id="RU003761"/>
    </source>
</evidence>
<dbReference type="InterPro" id="IPR015946">
    <property type="entry name" value="KH_dom-like_a/b"/>
</dbReference>
<dbReference type="GO" id="GO:0003924">
    <property type="term" value="F:GTPase activity"/>
    <property type="evidence" value="ECO:0007669"/>
    <property type="project" value="UniProtKB-UniRule"/>
</dbReference>
<dbReference type="GO" id="GO:0005525">
    <property type="term" value="F:GTP binding"/>
    <property type="evidence" value="ECO:0007669"/>
    <property type="project" value="UniProtKB-UniRule"/>
</dbReference>